<dbReference type="Proteomes" id="UP000220341">
    <property type="component" value="Unassembled WGS sequence"/>
</dbReference>
<organism evidence="1 2">
    <name type="scientific">Priestia megaterium</name>
    <name type="common">Bacillus megaterium</name>
    <dbReference type="NCBI Taxonomy" id="1404"/>
    <lineage>
        <taxon>Bacteria</taxon>
        <taxon>Bacillati</taxon>
        <taxon>Bacillota</taxon>
        <taxon>Bacilli</taxon>
        <taxon>Bacillales</taxon>
        <taxon>Bacillaceae</taxon>
        <taxon>Priestia</taxon>
    </lineage>
</organism>
<gene>
    <name evidence="1" type="ORF">CN497_24575</name>
</gene>
<proteinExistence type="predicted"/>
<dbReference type="AlphaFoldDB" id="A0AAE5U9U0"/>
<reference evidence="1 2" key="1">
    <citation type="submission" date="2017-09" db="EMBL/GenBank/DDBJ databases">
        <title>Large-scale bioinformatics analysis of Bacillus genomes uncovers conserved roles of natural products in bacterial physiology.</title>
        <authorList>
            <consortium name="Agbiome Team Llc"/>
            <person name="Bleich R.M."/>
            <person name="Kirk G.J."/>
            <person name="Santa Maria K.C."/>
            <person name="Allen S.E."/>
            <person name="Farag S."/>
            <person name="Shank E.A."/>
            <person name="Bowers A."/>
        </authorList>
    </citation>
    <scope>NUCLEOTIDE SEQUENCE [LARGE SCALE GENOMIC DNA]</scope>
    <source>
        <strain evidence="1 2">AFS003013</strain>
    </source>
</reference>
<evidence type="ECO:0000313" key="2">
    <source>
        <dbReference type="Proteomes" id="UP000220341"/>
    </source>
</evidence>
<accession>A0AAE5U9U0</accession>
<sequence>MVLLMRLLFSSLCSSLYILDITGFSQDPGGRRMHKKSAFYTYACTEKSDIYRKIAIIFI</sequence>
<protein>
    <submittedName>
        <fullName evidence="1">Uncharacterized protein</fullName>
    </submittedName>
</protein>
<dbReference type="EMBL" id="NTYW01000081">
    <property type="protein sequence ID" value="PES29579.1"/>
    <property type="molecule type" value="Genomic_DNA"/>
</dbReference>
<name>A0AAE5U9U0_PRIMG</name>
<comment type="caution">
    <text evidence="1">The sequence shown here is derived from an EMBL/GenBank/DDBJ whole genome shotgun (WGS) entry which is preliminary data.</text>
</comment>
<evidence type="ECO:0000313" key="1">
    <source>
        <dbReference type="EMBL" id="PES29579.1"/>
    </source>
</evidence>